<sequence length="23" mass="2439">MGVTITTLACSAFNNQSLIVQLN</sequence>
<evidence type="ECO:0000313" key="1">
    <source>
        <dbReference type="EMBL" id="MBX69851.1"/>
    </source>
</evidence>
<dbReference type="AlphaFoldDB" id="A0A2P2QSG3"/>
<reference evidence="1" key="1">
    <citation type="submission" date="2018-02" db="EMBL/GenBank/DDBJ databases">
        <title>Rhizophora mucronata_Transcriptome.</title>
        <authorList>
            <person name="Meera S.P."/>
            <person name="Sreeshan A."/>
            <person name="Augustine A."/>
        </authorList>
    </citation>
    <scope>NUCLEOTIDE SEQUENCE</scope>
    <source>
        <tissue evidence="1">Leaf</tissue>
    </source>
</reference>
<organism evidence="1">
    <name type="scientific">Rhizophora mucronata</name>
    <name type="common">Asiatic mangrove</name>
    <dbReference type="NCBI Taxonomy" id="61149"/>
    <lineage>
        <taxon>Eukaryota</taxon>
        <taxon>Viridiplantae</taxon>
        <taxon>Streptophyta</taxon>
        <taxon>Embryophyta</taxon>
        <taxon>Tracheophyta</taxon>
        <taxon>Spermatophyta</taxon>
        <taxon>Magnoliopsida</taxon>
        <taxon>eudicotyledons</taxon>
        <taxon>Gunneridae</taxon>
        <taxon>Pentapetalae</taxon>
        <taxon>rosids</taxon>
        <taxon>fabids</taxon>
        <taxon>Malpighiales</taxon>
        <taxon>Rhizophoraceae</taxon>
        <taxon>Rhizophora</taxon>
    </lineage>
</organism>
<name>A0A2P2QSG3_RHIMU</name>
<dbReference type="EMBL" id="GGEC01089367">
    <property type="protein sequence ID" value="MBX69851.1"/>
    <property type="molecule type" value="Transcribed_RNA"/>
</dbReference>
<protein>
    <submittedName>
        <fullName evidence="1">Uncharacterized protein</fullName>
    </submittedName>
</protein>
<accession>A0A2P2QSG3</accession>
<proteinExistence type="predicted"/>